<proteinExistence type="predicted"/>
<keyword evidence="2" id="KW-1185">Reference proteome</keyword>
<dbReference type="EMBL" id="JALLPB020000025">
    <property type="protein sequence ID" value="KAL3826268.1"/>
    <property type="molecule type" value="Genomic_DNA"/>
</dbReference>
<comment type="caution">
    <text evidence="1">The sequence shown here is derived from an EMBL/GenBank/DDBJ whole genome shotgun (WGS) entry which is preliminary data.</text>
</comment>
<name>A0ABD3SP62_9STRA</name>
<dbReference type="Proteomes" id="UP001530377">
    <property type="component" value="Unassembled WGS sequence"/>
</dbReference>
<dbReference type="AlphaFoldDB" id="A0ABD3SP62"/>
<evidence type="ECO:0000313" key="1">
    <source>
        <dbReference type="EMBL" id="KAL3826268.1"/>
    </source>
</evidence>
<protein>
    <submittedName>
        <fullName evidence="1">Uncharacterized protein</fullName>
    </submittedName>
</protein>
<organism evidence="1 2">
    <name type="scientific">Cyclostephanos tholiformis</name>
    <dbReference type="NCBI Taxonomy" id="382380"/>
    <lineage>
        <taxon>Eukaryota</taxon>
        <taxon>Sar</taxon>
        <taxon>Stramenopiles</taxon>
        <taxon>Ochrophyta</taxon>
        <taxon>Bacillariophyta</taxon>
        <taxon>Coscinodiscophyceae</taxon>
        <taxon>Thalassiosirophycidae</taxon>
        <taxon>Stephanodiscales</taxon>
        <taxon>Stephanodiscaceae</taxon>
        <taxon>Cyclostephanos</taxon>
    </lineage>
</organism>
<gene>
    <name evidence="1" type="ORF">ACHAXA_006296</name>
</gene>
<evidence type="ECO:0000313" key="2">
    <source>
        <dbReference type="Proteomes" id="UP001530377"/>
    </source>
</evidence>
<accession>A0ABD3SP62</accession>
<sequence length="441" mass="48260">MAKFIPRADFWSFTCNRRECDENDGRGRGGIRLAISGGDAYRLVRIHRLAEEEEEGGGCATASADENSDERDDPRLLELYEGDVLSLLWHGGQHDGGDGAIDYTSLAPLVQFRLTRINPEDTEVDPGLPTLVSTLIGSGNAVEGDVATFIRGDLHEAKNEQGDGSSRREDDAENYIACDSNDRYSPSSSSGGGHTFNIHGLVRTVTKDDSIARGNCFRDARDIYRNIENRQNLGNGGKGLLTANDDMDDGACPESIKGSSCDEEEAESAPLTLPSRFLASYSNSYSFESAENSPSIAHASLGVDIVECVGPTTPQKINLTGKRPQYYGMDSTEVAENTPKKSNITIEDKNYDSVSMSSLSFDQLNRLNKEATSLNIANETSPSLRRTVLSLTLALTSNVSLYDSNFMNDCKAEADEIMPEIGRQWMPRLLRGTQIKILQER</sequence>
<reference evidence="1 2" key="1">
    <citation type="submission" date="2024-10" db="EMBL/GenBank/DDBJ databases">
        <title>Updated reference genomes for cyclostephanoid diatoms.</title>
        <authorList>
            <person name="Roberts W.R."/>
            <person name="Alverson A.J."/>
        </authorList>
    </citation>
    <scope>NUCLEOTIDE SEQUENCE [LARGE SCALE GENOMIC DNA]</scope>
    <source>
        <strain evidence="1 2">AJA228-03</strain>
    </source>
</reference>